<dbReference type="Gene3D" id="1.10.439.10">
    <property type="entry name" value="Penicillin Amidohydrolase, domain 1"/>
    <property type="match status" value="1"/>
</dbReference>
<reference evidence="6" key="1">
    <citation type="journal article" date="2013" name="Proc. Natl. Acad. Sci. U.S.A.">
        <title>Mapping gene clusters within arrayed metagenomic libraries to expand the structural diversity of biomedically relevant natural products.</title>
        <authorList>
            <person name="Owen J.G."/>
            <person name="Reddy B.V."/>
            <person name="Ternei M.A."/>
            <person name="Charlop-Powers Z."/>
            <person name="Calle P.Y."/>
            <person name="Kim J.H."/>
            <person name="Brady S.F."/>
        </authorList>
    </citation>
    <scope>NUCLEOTIDE SEQUENCE</scope>
</reference>
<dbReference type="PANTHER" id="PTHR34218">
    <property type="entry name" value="PEPTIDASE S45 PENICILLIN AMIDASE"/>
    <property type="match status" value="1"/>
</dbReference>
<evidence type="ECO:0000313" key="6">
    <source>
        <dbReference type="EMBL" id="AGS49399.1"/>
    </source>
</evidence>
<dbReference type="SUPFAM" id="SSF56235">
    <property type="entry name" value="N-terminal nucleophile aminohydrolases (Ntn hydrolases)"/>
    <property type="match status" value="1"/>
</dbReference>
<keyword evidence="3" id="KW-0378">Hydrolase</keyword>
<evidence type="ECO:0000256" key="5">
    <source>
        <dbReference type="SAM" id="SignalP"/>
    </source>
</evidence>
<dbReference type="InterPro" id="IPR043146">
    <property type="entry name" value="Penicillin_amidase_N_B-knob"/>
</dbReference>
<name>S5UAQ1_9BACT</name>
<accession>S5UAQ1</accession>
<dbReference type="InterPro" id="IPR029055">
    <property type="entry name" value="Ntn_hydrolases_N"/>
</dbReference>
<keyword evidence="2 5" id="KW-0732">Signal</keyword>
<evidence type="ECO:0000256" key="2">
    <source>
        <dbReference type="ARBA" id="ARBA00022729"/>
    </source>
</evidence>
<feature type="chain" id="PRO_5004541294" description="Aculeacin A acylase" evidence="5">
    <location>
        <begin position="25"/>
        <end position="777"/>
    </location>
</feature>
<dbReference type="InterPro" id="IPR002692">
    <property type="entry name" value="S45"/>
</dbReference>
<dbReference type="GO" id="GO:0017000">
    <property type="term" value="P:antibiotic biosynthetic process"/>
    <property type="evidence" value="ECO:0007669"/>
    <property type="project" value="InterPro"/>
</dbReference>
<evidence type="ECO:0000256" key="4">
    <source>
        <dbReference type="ARBA" id="ARBA00023145"/>
    </source>
</evidence>
<protein>
    <recommendedName>
        <fullName evidence="7">Aculeacin A acylase</fullName>
    </recommendedName>
</protein>
<dbReference type="GO" id="GO:0016811">
    <property type="term" value="F:hydrolase activity, acting on carbon-nitrogen (but not peptide) bonds, in linear amides"/>
    <property type="evidence" value="ECO:0007669"/>
    <property type="project" value="InterPro"/>
</dbReference>
<dbReference type="InterPro" id="IPR023343">
    <property type="entry name" value="Penicillin_amidase_dom1"/>
</dbReference>
<dbReference type="AlphaFoldDB" id="S5UAQ1"/>
<dbReference type="Pfam" id="PF01804">
    <property type="entry name" value="Penicil_amidase"/>
    <property type="match status" value="1"/>
</dbReference>
<evidence type="ECO:0000256" key="1">
    <source>
        <dbReference type="ARBA" id="ARBA00006586"/>
    </source>
</evidence>
<dbReference type="Gene3D" id="3.60.20.10">
    <property type="entry name" value="Glutamine Phosphoribosylpyrophosphate, subunit 1, domain 1"/>
    <property type="match status" value="1"/>
</dbReference>
<proteinExistence type="inferred from homology"/>
<comment type="similarity">
    <text evidence="1">Belongs to the peptidase S45 family.</text>
</comment>
<feature type="signal peptide" evidence="5">
    <location>
        <begin position="1"/>
        <end position="24"/>
    </location>
</feature>
<evidence type="ECO:0008006" key="7">
    <source>
        <dbReference type="Google" id="ProtNLM"/>
    </source>
</evidence>
<organism evidence="6">
    <name type="scientific">uncultured bacterium esnapd4</name>
    <dbReference type="NCBI Taxonomy" id="1366610"/>
    <lineage>
        <taxon>Bacteria</taxon>
        <taxon>environmental samples</taxon>
    </lineage>
</organism>
<sequence>MGRVLKVCAVVVALVAGLTSPAQGQPIGTTIRYTEHGIPHIIASNHLGLGYGFGYASAKDNLCVLADTYLTVAGRRSRFFGQDGPANSGVGSASNNLNSDLHFQRINGSGVIDRYARSVSPPVRDLIRGYVNGYNRYLAQMKQTCDGTARPIEERDVYRHVYAITLVSGSGAMIDGLVSAQPPAGTTAPTPIKADALVEQLKPDPSLGSNAIAVGAEDATNGGSVLLANPHYPWQGVRRFWQTQLTIPGRLNVSGASLLGIPVVAIGHNENVAWSHTVSTAVTAGLFEVPTVPGAPTKYLVDGVRKDMTSQEVAVEVRRQDGSIGTVTRTLWATEFGPVLAGVPGVPLPWGATVYVLRDANATNFRLLDTWVGLDNAGSVGDIRETLSKTLGTPWVNTLAVDRQGTSMYADIQVAPHVTDEHARKCSTALGAVVFPQTGLSILDGSRGECAWGTDPDAREPGLLGPGRLPVLVRRDTVANANNTPWIANPDAPLTGYPRVLGTTGGELSMRGQEAQLAVSRRVDGTDGLPGKGFTNETMRSLLFADRSRMAEVALADTVRMCEAFPGGQAPSGSGPVDVTAACTALSQWDGTFRLDSRGAVFFSRFVLKARAVPGLWKVPFDRAKPLSTPNTLAVELAGVQQAFGDTARELAAAGVAQDAPLGASQYVTRAGQRFPIHGGPHDLGVLNVITPVWGSGGNTEVVHGSSFLQVVEFKGDKAPEVRSLLTYSQSTDPASKYHTDQTALFSQGDWVRERFTEHDIHSSPALRVVRLVGNLR</sequence>
<dbReference type="InterPro" id="IPR043147">
    <property type="entry name" value="Penicillin_amidase_A-knob"/>
</dbReference>
<keyword evidence="4" id="KW-0865">Zymogen</keyword>
<dbReference type="Gene3D" id="1.10.1400.10">
    <property type="match status" value="1"/>
</dbReference>
<dbReference type="PANTHER" id="PTHR34218:SF3">
    <property type="entry name" value="ACYL-HOMOSERINE LACTONE ACYLASE PVDQ"/>
    <property type="match status" value="1"/>
</dbReference>
<dbReference type="Gene3D" id="2.30.120.10">
    <property type="match status" value="1"/>
</dbReference>
<dbReference type="EMBL" id="KF264542">
    <property type="protein sequence ID" value="AGS49399.1"/>
    <property type="molecule type" value="Genomic_DNA"/>
</dbReference>
<evidence type="ECO:0000256" key="3">
    <source>
        <dbReference type="ARBA" id="ARBA00022801"/>
    </source>
</evidence>